<gene>
    <name evidence="1" type="ORF">SAMN02745225_01651</name>
</gene>
<sequence length="145" mass="16478">MTDKAVDQLSQVVSKGAAFTALGVDRATWCRRYRCSTPPPKPQRLDVIQSRALSVVERKQIRATLESEQFIDEAPATVYAKLLDQGAYLGSVSTTYPILHSHDEVRERRRQATHPAHKKPKLIATKQSEVWSWDITKLHEPAKWT</sequence>
<reference evidence="2" key="1">
    <citation type="submission" date="2016-11" db="EMBL/GenBank/DDBJ databases">
        <authorList>
            <person name="Varghese N."/>
            <person name="Submissions S."/>
        </authorList>
    </citation>
    <scope>NUCLEOTIDE SEQUENCE [LARGE SCALE GENOMIC DNA]</scope>
    <source>
        <strain evidence="2">DSM 19514</strain>
    </source>
</reference>
<dbReference type="AlphaFoldDB" id="A0A1M4WFZ5"/>
<accession>A0A1M4WFZ5</accession>
<evidence type="ECO:0000313" key="2">
    <source>
        <dbReference type="Proteomes" id="UP000184295"/>
    </source>
</evidence>
<evidence type="ECO:0000313" key="1">
    <source>
        <dbReference type="EMBL" id="SHE79882.1"/>
    </source>
</evidence>
<organism evidence="1 2">
    <name type="scientific">Ferrithrix thermotolerans DSM 19514</name>
    <dbReference type="NCBI Taxonomy" id="1121881"/>
    <lineage>
        <taxon>Bacteria</taxon>
        <taxon>Bacillati</taxon>
        <taxon>Actinomycetota</taxon>
        <taxon>Acidimicrobiia</taxon>
        <taxon>Acidimicrobiales</taxon>
        <taxon>Acidimicrobiaceae</taxon>
        <taxon>Ferrithrix</taxon>
    </lineage>
</organism>
<keyword evidence="2" id="KW-1185">Reference proteome</keyword>
<protein>
    <submittedName>
        <fullName evidence="1">Putative transposase</fullName>
    </submittedName>
</protein>
<dbReference type="EMBL" id="FQUL01000025">
    <property type="protein sequence ID" value="SHE79882.1"/>
    <property type="molecule type" value="Genomic_DNA"/>
</dbReference>
<name>A0A1M4WFZ5_9ACTN</name>
<dbReference type="STRING" id="1121881.SAMN02745225_01651"/>
<dbReference type="Proteomes" id="UP000184295">
    <property type="component" value="Unassembled WGS sequence"/>
</dbReference>
<proteinExistence type="predicted"/>
<dbReference type="RefSeq" id="WP_084660340.1">
    <property type="nucleotide sequence ID" value="NZ_FQUL01000025.1"/>
</dbReference>